<evidence type="ECO:0000256" key="6">
    <source>
        <dbReference type="SAM" id="Phobius"/>
    </source>
</evidence>
<feature type="domain" description="Phage shock protein PspC N-terminal" evidence="7">
    <location>
        <begin position="4"/>
        <end position="62"/>
    </location>
</feature>
<sequence>MNNRTLYRIPEEGVIKGVCAGLADYLGVPAALVRVIALLAVLCGLFVLPVALYAALAIFLPVAHETGRSGEDGVTSARRLSETAQTLDECEQRLRRVERYVTSDAFGVRSRFRDL</sequence>
<evidence type="ECO:0000313" key="8">
    <source>
        <dbReference type="EMBL" id="RDK96964.1"/>
    </source>
</evidence>
<proteinExistence type="predicted"/>
<dbReference type="PANTHER" id="PTHR33885">
    <property type="entry name" value="PHAGE SHOCK PROTEIN C"/>
    <property type="match status" value="1"/>
</dbReference>
<evidence type="ECO:0000313" key="9">
    <source>
        <dbReference type="Proteomes" id="UP000254848"/>
    </source>
</evidence>
<keyword evidence="9" id="KW-1185">Reference proteome</keyword>
<comment type="caution">
    <text evidence="8">The sequence shown here is derived from an EMBL/GenBank/DDBJ whole genome shotgun (WGS) entry which is preliminary data.</text>
</comment>
<dbReference type="EMBL" id="QRAP01000001">
    <property type="protein sequence ID" value="RDK96964.1"/>
    <property type="molecule type" value="Genomic_DNA"/>
</dbReference>
<keyword evidence="5 6" id="KW-0472">Membrane</keyword>
<dbReference type="Proteomes" id="UP000254848">
    <property type="component" value="Unassembled WGS sequence"/>
</dbReference>
<gene>
    <name evidence="8" type="ORF">C8D90_101402</name>
</gene>
<protein>
    <submittedName>
        <fullName evidence="8">Phage shock protein C (PspC) family protein</fullName>
    </submittedName>
</protein>
<evidence type="ECO:0000256" key="5">
    <source>
        <dbReference type="ARBA" id="ARBA00023136"/>
    </source>
</evidence>
<dbReference type="PANTHER" id="PTHR33885:SF3">
    <property type="entry name" value="PHAGE SHOCK PROTEIN C"/>
    <property type="match status" value="1"/>
</dbReference>
<evidence type="ECO:0000259" key="7">
    <source>
        <dbReference type="Pfam" id="PF04024"/>
    </source>
</evidence>
<name>A0A370R3E8_9GAMM</name>
<dbReference type="GO" id="GO:0005886">
    <property type="term" value="C:plasma membrane"/>
    <property type="evidence" value="ECO:0007669"/>
    <property type="project" value="UniProtKB-SubCell"/>
</dbReference>
<dbReference type="Pfam" id="PF04024">
    <property type="entry name" value="PspC"/>
    <property type="match status" value="1"/>
</dbReference>
<accession>A0A370R3E8</accession>
<evidence type="ECO:0000256" key="1">
    <source>
        <dbReference type="ARBA" id="ARBA00004162"/>
    </source>
</evidence>
<evidence type="ECO:0000256" key="3">
    <source>
        <dbReference type="ARBA" id="ARBA00022692"/>
    </source>
</evidence>
<reference evidence="8 9" key="1">
    <citation type="submission" date="2018-07" db="EMBL/GenBank/DDBJ databases">
        <title>Genomic Encyclopedia of Type Strains, Phase IV (KMG-IV): sequencing the most valuable type-strain genomes for metagenomic binning, comparative biology and taxonomic classification.</title>
        <authorList>
            <person name="Goeker M."/>
        </authorList>
    </citation>
    <scope>NUCLEOTIDE SEQUENCE [LARGE SCALE GENOMIC DNA]</scope>
    <source>
        <strain evidence="8 9">DSM 103736</strain>
    </source>
</reference>
<dbReference type="RefSeq" id="WP_115456735.1">
    <property type="nucleotide sequence ID" value="NZ_QRAP01000001.1"/>
</dbReference>
<feature type="transmembrane region" description="Helical" evidence="6">
    <location>
        <begin position="35"/>
        <end position="60"/>
    </location>
</feature>
<comment type="subcellular location">
    <subcellularLocation>
        <location evidence="1">Cell membrane</location>
        <topology evidence="1">Single-pass membrane protein</topology>
    </subcellularLocation>
</comment>
<keyword evidence="4 6" id="KW-1133">Transmembrane helix</keyword>
<dbReference type="NCBIfam" id="NF007973">
    <property type="entry name" value="PRK10697.1"/>
    <property type="match status" value="1"/>
</dbReference>
<dbReference type="InterPro" id="IPR052027">
    <property type="entry name" value="PspC"/>
</dbReference>
<dbReference type="AlphaFoldDB" id="A0A370R3E8"/>
<organism evidence="8 9">
    <name type="scientific">Enterobacillus tribolii</name>
    <dbReference type="NCBI Taxonomy" id="1487935"/>
    <lineage>
        <taxon>Bacteria</taxon>
        <taxon>Pseudomonadati</taxon>
        <taxon>Pseudomonadota</taxon>
        <taxon>Gammaproteobacteria</taxon>
        <taxon>Enterobacterales</taxon>
        <taxon>Hafniaceae</taxon>
        <taxon>Enterobacillus</taxon>
    </lineage>
</organism>
<dbReference type="InterPro" id="IPR007168">
    <property type="entry name" value="Phageshock_PspC_N"/>
</dbReference>
<dbReference type="OrthoDB" id="7359894at2"/>
<evidence type="ECO:0000256" key="2">
    <source>
        <dbReference type="ARBA" id="ARBA00022475"/>
    </source>
</evidence>
<keyword evidence="2" id="KW-1003">Cell membrane</keyword>
<evidence type="ECO:0000256" key="4">
    <source>
        <dbReference type="ARBA" id="ARBA00022989"/>
    </source>
</evidence>
<keyword evidence="3 6" id="KW-0812">Transmembrane</keyword>